<dbReference type="Proteomes" id="UP000017836">
    <property type="component" value="Unassembled WGS sequence"/>
</dbReference>
<evidence type="ECO:0000313" key="2">
    <source>
        <dbReference type="Proteomes" id="UP000017836"/>
    </source>
</evidence>
<dbReference type="HOGENOM" id="CLU_2336432_0_0_1"/>
<evidence type="ECO:0000313" key="1">
    <source>
        <dbReference type="EMBL" id="ERN16609.1"/>
    </source>
</evidence>
<keyword evidence="2" id="KW-1185">Reference proteome</keyword>
<sequence length="98" mass="10843">MEYDEAIVTLKRPGRSDKVMHAKTLETWVYPVAIWKENDAHCVATASSHQKILTISIAISKEDDACHAVAAYSPCSSKDLDHPRCHVGRGCCTSYCYG</sequence>
<organism evidence="1 2">
    <name type="scientific">Amborella trichopoda</name>
    <dbReference type="NCBI Taxonomy" id="13333"/>
    <lineage>
        <taxon>Eukaryota</taxon>
        <taxon>Viridiplantae</taxon>
        <taxon>Streptophyta</taxon>
        <taxon>Embryophyta</taxon>
        <taxon>Tracheophyta</taxon>
        <taxon>Spermatophyta</taxon>
        <taxon>Magnoliopsida</taxon>
        <taxon>Amborellales</taxon>
        <taxon>Amborellaceae</taxon>
        <taxon>Amborella</taxon>
    </lineage>
</organism>
<proteinExistence type="predicted"/>
<name>U5D2G4_AMBTC</name>
<dbReference type="EMBL" id="KI392418">
    <property type="protein sequence ID" value="ERN16609.1"/>
    <property type="molecule type" value="Genomic_DNA"/>
</dbReference>
<gene>
    <name evidence="1" type="ORF">AMTR_s00051p00024550</name>
</gene>
<reference evidence="2" key="1">
    <citation type="journal article" date="2013" name="Science">
        <title>The Amborella genome and the evolution of flowering plants.</title>
        <authorList>
            <consortium name="Amborella Genome Project"/>
        </authorList>
    </citation>
    <scope>NUCLEOTIDE SEQUENCE [LARGE SCALE GENOMIC DNA]</scope>
</reference>
<accession>U5D2G4</accession>
<dbReference type="Gramene" id="ERN16609">
    <property type="protein sequence ID" value="ERN16609"/>
    <property type="gene ID" value="AMTR_s00051p00024550"/>
</dbReference>
<protein>
    <submittedName>
        <fullName evidence="1">Uncharacterized protein</fullName>
    </submittedName>
</protein>
<dbReference type="AlphaFoldDB" id="U5D2G4"/>